<dbReference type="PANTHER" id="PTHR48086:SF3">
    <property type="entry name" value="SODIUM_PROLINE SYMPORTER"/>
    <property type="match status" value="1"/>
</dbReference>
<evidence type="ECO:0000256" key="13">
    <source>
        <dbReference type="RuleBase" id="RU362091"/>
    </source>
</evidence>
<evidence type="ECO:0000256" key="6">
    <source>
        <dbReference type="ARBA" id="ARBA00022847"/>
    </source>
</evidence>
<keyword evidence="6" id="KW-0769">Symport</keyword>
<dbReference type="AlphaFoldDB" id="A0A415E116"/>
<keyword evidence="11" id="KW-0739">Sodium transport</keyword>
<feature type="transmembrane region" description="Helical" evidence="14">
    <location>
        <begin position="44"/>
        <end position="65"/>
    </location>
</feature>
<dbReference type="InterPro" id="IPR050277">
    <property type="entry name" value="Sodium:Solute_Symporter"/>
</dbReference>
<keyword evidence="3" id="KW-0813">Transport</keyword>
<accession>A0A415E116</accession>
<evidence type="ECO:0000256" key="1">
    <source>
        <dbReference type="ARBA" id="ARBA00004651"/>
    </source>
</evidence>
<dbReference type="InterPro" id="IPR038377">
    <property type="entry name" value="Na/Glc_symporter_sf"/>
</dbReference>
<evidence type="ECO:0000256" key="8">
    <source>
        <dbReference type="ARBA" id="ARBA00023053"/>
    </source>
</evidence>
<keyword evidence="4" id="KW-1003">Cell membrane</keyword>
<protein>
    <submittedName>
        <fullName evidence="15">Sodium:solute symporter family protein</fullName>
    </submittedName>
</protein>
<evidence type="ECO:0000256" key="7">
    <source>
        <dbReference type="ARBA" id="ARBA00022989"/>
    </source>
</evidence>
<feature type="transmembrane region" description="Helical" evidence="14">
    <location>
        <begin position="442"/>
        <end position="460"/>
    </location>
</feature>
<feature type="transmembrane region" description="Helical" evidence="14">
    <location>
        <begin position="6"/>
        <end position="24"/>
    </location>
</feature>
<sequence>MEHKNYILVVAAIYLLVLLGIGFWAKRRAKKVNDYLVAGRKLGLLMTACTIAAVQIGSGVVVGGATTGADSGVWPGMYYALGCGLGCIFSGLFIAAKMRAAEAVVPMDYFELRYGNKKRVRAWAWFSNVPSMLGIFVAQLLACGSILSAFGIPFWLGVVVCAGVILIYSSMGGMWSVVVGDTVQVIIMMVGVPVAAITALVALTKAGVSPFEAVYVTPFIPSGMFTKFIYMISPMLVSIAVSYDAFLRYQSSKDWQTAKWGCVWGGIITIVIGTLASTVGAAGRILFPNVGSDGIFAYTVGEILGPVMGAIVITAVLAAAMSSGNCLLLSMGASFSKDLYNKVLHPDSKLEDLPHSKSIATWTIIIASILGVLITFKLTNILDAIILFNYPYMGSVIIPLYCAVLSKGATPKGCYAGMITGAIVGIICFLAGLGIFGFNADMGLFAAYVVSGVTIAAFSARDKNKFPMVQQDQHVA</sequence>
<keyword evidence="8" id="KW-0915">Sodium</keyword>
<comment type="caution">
    <text evidence="15">The sequence shown here is derived from an EMBL/GenBank/DDBJ whole genome shotgun (WGS) entry which is preliminary data.</text>
</comment>
<dbReference type="Proteomes" id="UP000284841">
    <property type="component" value="Unassembled WGS sequence"/>
</dbReference>
<evidence type="ECO:0000256" key="14">
    <source>
        <dbReference type="SAM" id="Phobius"/>
    </source>
</evidence>
<evidence type="ECO:0000256" key="2">
    <source>
        <dbReference type="ARBA" id="ARBA00006434"/>
    </source>
</evidence>
<feature type="transmembrane region" description="Helical" evidence="14">
    <location>
        <begin position="228"/>
        <end position="249"/>
    </location>
</feature>
<evidence type="ECO:0000256" key="9">
    <source>
        <dbReference type="ARBA" id="ARBA00023065"/>
    </source>
</evidence>
<feature type="transmembrane region" description="Helical" evidence="14">
    <location>
        <begin position="77"/>
        <end position="96"/>
    </location>
</feature>
<keyword evidence="5 14" id="KW-0812">Transmembrane</keyword>
<feature type="transmembrane region" description="Helical" evidence="14">
    <location>
        <begin position="154"/>
        <end position="178"/>
    </location>
</feature>
<evidence type="ECO:0000256" key="5">
    <source>
        <dbReference type="ARBA" id="ARBA00022692"/>
    </source>
</evidence>
<keyword evidence="7 14" id="KW-1133">Transmembrane helix</keyword>
<dbReference type="CDD" id="cd10322">
    <property type="entry name" value="SLC5sbd"/>
    <property type="match status" value="1"/>
</dbReference>
<feature type="transmembrane region" description="Helical" evidence="14">
    <location>
        <begin position="384"/>
        <end position="403"/>
    </location>
</feature>
<evidence type="ECO:0000313" key="15">
    <source>
        <dbReference type="EMBL" id="RHJ87310.1"/>
    </source>
</evidence>
<comment type="subcellular location">
    <subcellularLocation>
        <location evidence="1">Cell membrane</location>
        <topology evidence="1">Multi-pass membrane protein</topology>
    </subcellularLocation>
</comment>
<comment type="catalytic activity">
    <reaction evidence="12">
        <text>L-proline(in) + Na(+)(in) = L-proline(out) + Na(+)(out)</text>
        <dbReference type="Rhea" id="RHEA:28967"/>
        <dbReference type="ChEBI" id="CHEBI:29101"/>
        <dbReference type="ChEBI" id="CHEBI:60039"/>
    </reaction>
</comment>
<dbReference type="PROSITE" id="PS50283">
    <property type="entry name" value="NA_SOLUT_SYMP_3"/>
    <property type="match status" value="1"/>
</dbReference>
<reference evidence="15 16" key="1">
    <citation type="submission" date="2018-08" db="EMBL/GenBank/DDBJ databases">
        <title>A genome reference for cultivated species of the human gut microbiota.</title>
        <authorList>
            <person name="Zou Y."/>
            <person name="Xue W."/>
            <person name="Luo G."/>
        </authorList>
    </citation>
    <scope>NUCLEOTIDE SEQUENCE [LARGE SCALE GENOMIC DNA]</scope>
    <source>
        <strain evidence="15 16">AM07-24</strain>
    </source>
</reference>
<gene>
    <name evidence="15" type="ORF">DW099_11465</name>
</gene>
<dbReference type="GeneID" id="83003182"/>
<dbReference type="GO" id="GO:0006814">
    <property type="term" value="P:sodium ion transport"/>
    <property type="evidence" value="ECO:0007669"/>
    <property type="project" value="UniProtKB-KW"/>
</dbReference>
<comment type="similarity">
    <text evidence="2 13">Belongs to the sodium:solute symporter (SSF) (TC 2.A.21) family.</text>
</comment>
<feature type="transmembrane region" description="Helical" evidence="14">
    <location>
        <begin position="359"/>
        <end position="378"/>
    </location>
</feature>
<organism evidence="15 16">
    <name type="scientific">Emergencia timonensis</name>
    <dbReference type="NCBI Taxonomy" id="1776384"/>
    <lineage>
        <taxon>Bacteria</taxon>
        <taxon>Bacillati</taxon>
        <taxon>Bacillota</taxon>
        <taxon>Clostridia</taxon>
        <taxon>Peptostreptococcales</taxon>
        <taxon>Anaerovoracaceae</taxon>
        <taxon>Emergencia</taxon>
    </lineage>
</organism>
<dbReference type="GO" id="GO:0015293">
    <property type="term" value="F:symporter activity"/>
    <property type="evidence" value="ECO:0007669"/>
    <property type="project" value="UniProtKB-KW"/>
</dbReference>
<proteinExistence type="inferred from homology"/>
<feature type="transmembrane region" description="Helical" evidence="14">
    <location>
        <begin position="415"/>
        <end position="436"/>
    </location>
</feature>
<feature type="transmembrane region" description="Helical" evidence="14">
    <location>
        <begin position="185"/>
        <end position="208"/>
    </location>
</feature>
<evidence type="ECO:0000256" key="4">
    <source>
        <dbReference type="ARBA" id="ARBA00022475"/>
    </source>
</evidence>
<evidence type="ECO:0000256" key="3">
    <source>
        <dbReference type="ARBA" id="ARBA00022448"/>
    </source>
</evidence>
<evidence type="ECO:0000256" key="12">
    <source>
        <dbReference type="ARBA" id="ARBA00033708"/>
    </source>
</evidence>
<feature type="transmembrane region" description="Helical" evidence="14">
    <location>
        <begin position="261"/>
        <end position="287"/>
    </location>
</feature>
<evidence type="ECO:0000256" key="10">
    <source>
        <dbReference type="ARBA" id="ARBA00023136"/>
    </source>
</evidence>
<dbReference type="InterPro" id="IPR001734">
    <property type="entry name" value="Na/solute_symporter"/>
</dbReference>
<dbReference type="PANTHER" id="PTHR48086">
    <property type="entry name" value="SODIUM/PROLINE SYMPORTER-RELATED"/>
    <property type="match status" value="1"/>
</dbReference>
<dbReference type="EMBL" id="QRMS01000003">
    <property type="protein sequence ID" value="RHJ87310.1"/>
    <property type="molecule type" value="Genomic_DNA"/>
</dbReference>
<name>A0A415E116_9FIRM</name>
<dbReference type="Pfam" id="PF00474">
    <property type="entry name" value="SSF"/>
    <property type="match status" value="1"/>
</dbReference>
<feature type="transmembrane region" description="Helical" evidence="14">
    <location>
        <begin position="307"/>
        <end position="329"/>
    </location>
</feature>
<dbReference type="STRING" id="1776384.GCA_900086585_00783"/>
<keyword evidence="16" id="KW-1185">Reference proteome</keyword>
<keyword evidence="10 14" id="KW-0472">Membrane</keyword>
<keyword evidence="9" id="KW-0406">Ion transport</keyword>
<dbReference type="RefSeq" id="WP_067534161.1">
    <property type="nucleotide sequence ID" value="NZ_AP025567.1"/>
</dbReference>
<evidence type="ECO:0000313" key="16">
    <source>
        <dbReference type="Proteomes" id="UP000284841"/>
    </source>
</evidence>
<dbReference type="Gene3D" id="1.20.1730.10">
    <property type="entry name" value="Sodium/glucose cotransporter"/>
    <property type="match status" value="1"/>
</dbReference>
<dbReference type="GO" id="GO:0005886">
    <property type="term" value="C:plasma membrane"/>
    <property type="evidence" value="ECO:0007669"/>
    <property type="project" value="UniProtKB-SubCell"/>
</dbReference>
<feature type="transmembrane region" description="Helical" evidence="14">
    <location>
        <begin position="122"/>
        <end position="142"/>
    </location>
</feature>
<dbReference type="OrthoDB" id="9810181at2"/>
<evidence type="ECO:0000256" key="11">
    <source>
        <dbReference type="ARBA" id="ARBA00023201"/>
    </source>
</evidence>